<dbReference type="STRING" id="10029.G3HQT5"/>
<dbReference type="InterPro" id="IPR011162">
    <property type="entry name" value="MHC_I/II-like_Ag-recog"/>
</dbReference>
<accession>G3HQT5</accession>
<evidence type="ECO:0000256" key="5">
    <source>
        <dbReference type="ARBA" id="ARBA00022989"/>
    </source>
</evidence>
<evidence type="ECO:0000313" key="13">
    <source>
        <dbReference type="EMBL" id="EGW09114.1"/>
    </source>
</evidence>
<dbReference type="Pfam" id="PF00969">
    <property type="entry name" value="MHC_II_beta"/>
    <property type="match status" value="2"/>
</dbReference>
<dbReference type="InterPro" id="IPR014745">
    <property type="entry name" value="MHC_II_a/b_N"/>
</dbReference>
<dbReference type="FunCoup" id="G3HQT5">
    <property type="interactions" value="83"/>
</dbReference>
<dbReference type="GO" id="GO:0002504">
    <property type="term" value="P:antigen processing and presentation of peptide or polysaccharide antigen via MHC class II"/>
    <property type="evidence" value="ECO:0007669"/>
    <property type="project" value="UniProtKB-KW"/>
</dbReference>
<evidence type="ECO:0000256" key="11">
    <source>
        <dbReference type="SAM" id="Phobius"/>
    </source>
</evidence>
<dbReference type="FunFam" id="2.60.40.10:FF:000116">
    <property type="entry name" value="HLA class II histocompatibility antigen, DRB1-1 beta chain"/>
    <property type="match status" value="2"/>
</dbReference>
<dbReference type="Proteomes" id="UP000001075">
    <property type="component" value="Unassembled WGS sequence"/>
</dbReference>
<keyword evidence="7 11" id="KW-0472">Membrane</keyword>
<evidence type="ECO:0000259" key="12">
    <source>
        <dbReference type="PROSITE" id="PS50835"/>
    </source>
</evidence>
<dbReference type="InterPro" id="IPR013783">
    <property type="entry name" value="Ig-like_fold"/>
</dbReference>
<dbReference type="GO" id="GO:0042613">
    <property type="term" value="C:MHC class II protein complex"/>
    <property type="evidence" value="ECO:0007669"/>
    <property type="project" value="UniProtKB-KW"/>
</dbReference>
<feature type="transmembrane region" description="Helical" evidence="11">
    <location>
        <begin position="228"/>
        <end position="250"/>
    </location>
</feature>
<dbReference type="PROSITE" id="PS00290">
    <property type="entry name" value="IG_MHC"/>
    <property type="match status" value="2"/>
</dbReference>
<evidence type="ECO:0000256" key="7">
    <source>
        <dbReference type="ARBA" id="ARBA00023136"/>
    </source>
</evidence>
<keyword evidence="9" id="KW-0325">Glycoprotein</keyword>
<dbReference type="AlphaFoldDB" id="G3HQT5"/>
<dbReference type="Gene3D" id="3.10.320.10">
    <property type="entry name" value="Class II Histocompatibility Antigen, M Beta Chain, Chain B, domain 1"/>
    <property type="match status" value="2"/>
</dbReference>
<organism evidence="13 14">
    <name type="scientific">Cricetulus griseus</name>
    <name type="common">Chinese hamster</name>
    <name type="synonym">Cricetulus barabensis griseus</name>
    <dbReference type="NCBI Taxonomy" id="10029"/>
    <lineage>
        <taxon>Eukaryota</taxon>
        <taxon>Metazoa</taxon>
        <taxon>Chordata</taxon>
        <taxon>Craniata</taxon>
        <taxon>Vertebrata</taxon>
        <taxon>Euteleostomi</taxon>
        <taxon>Mammalia</taxon>
        <taxon>Eutheria</taxon>
        <taxon>Euarchontoglires</taxon>
        <taxon>Glires</taxon>
        <taxon>Rodentia</taxon>
        <taxon>Myomorpha</taxon>
        <taxon>Muroidea</taxon>
        <taxon>Cricetidae</taxon>
        <taxon>Cricetinae</taxon>
        <taxon>Cricetulus</taxon>
    </lineage>
</organism>
<keyword evidence="4" id="KW-0391">Immunity</keyword>
<dbReference type="GO" id="GO:0002250">
    <property type="term" value="P:adaptive immune response"/>
    <property type="evidence" value="ECO:0007669"/>
    <property type="project" value="UniProtKB-KW"/>
</dbReference>
<dbReference type="SUPFAM" id="SSF48726">
    <property type="entry name" value="Immunoglobulin"/>
    <property type="match status" value="2"/>
</dbReference>
<comment type="subcellular location">
    <subcellularLocation>
        <location evidence="1">Membrane</location>
        <topology evidence="1">Single-pass type I membrane protein</topology>
    </subcellularLocation>
</comment>
<evidence type="ECO:0000313" key="14">
    <source>
        <dbReference type="Proteomes" id="UP000001075"/>
    </source>
</evidence>
<dbReference type="InterPro" id="IPR003597">
    <property type="entry name" value="Ig_C1-set"/>
</dbReference>
<feature type="transmembrane region" description="Helical" evidence="11">
    <location>
        <begin position="448"/>
        <end position="469"/>
    </location>
</feature>
<keyword evidence="10" id="KW-0491">MHC II</keyword>
<dbReference type="EMBL" id="JH000617">
    <property type="protein sequence ID" value="EGW09114.1"/>
    <property type="molecule type" value="Genomic_DNA"/>
</dbReference>
<proteinExistence type="inferred from homology"/>
<dbReference type="InterPro" id="IPR007110">
    <property type="entry name" value="Ig-like_dom"/>
</dbReference>
<gene>
    <name evidence="13" type="ORF">I79_013191</name>
</gene>
<keyword evidence="3 11" id="KW-0812">Transmembrane</keyword>
<dbReference type="PROSITE" id="PS50835">
    <property type="entry name" value="IG_LIKE"/>
    <property type="match status" value="2"/>
</dbReference>
<reference evidence="14" key="1">
    <citation type="journal article" date="2011" name="Nat. Biotechnol.">
        <title>The genomic sequence of the Chinese hamster ovary (CHO)-K1 cell line.</title>
        <authorList>
            <person name="Xu X."/>
            <person name="Nagarajan H."/>
            <person name="Lewis N.E."/>
            <person name="Pan S."/>
            <person name="Cai Z."/>
            <person name="Liu X."/>
            <person name="Chen W."/>
            <person name="Xie M."/>
            <person name="Wang W."/>
            <person name="Hammond S."/>
            <person name="Andersen M.R."/>
            <person name="Neff N."/>
            <person name="Passarelli B."/>
            <person name="Koh W."/>
            <person name="Fan H.C."/>
            <person name="Wang J."/>
            <person name="Gui Y."/>
            <person name="Lee K.H."/>
            <person name="Betenbaugh M.J."/>
            <person name="Quake S.R."/>
            <person name="Famili I."/>
            <person name="Palsson B.O."/>
            <person name="Wang J."/>
        </authorList>
    </citation>
    <scope>NUCLEOTIDE SEQUENCE [LARGE SCALE GENOMIC DNA]</scope>
    <source>
        <strain evidence="14">CHO K1 cell line</strain>
    </source>
</reference>
<keyword evidence="8" id="KW-1015">Disulfide bond</keyword>
<dbReference type="SMART" id="SM00921">
    <property type="entry name" value="MHC_II_beta"/>
    <property type="match status" value="2"/>
</dbReference>
<dbReference type="InterPro" id="IPR000353">
    <property type="entry name" value="MHC_II_b_N"/>
</dbReference>
<dbReference type="eggNOG" id="ENOG502RYBQ">
    <property type="taxonomic scope" value="Eukaryota"/>
</dbReference>
<dbReference type="PANTHER" id="PTHR19944:SF99">
    <property type="entry name" value="HLA CLASS II HISTOCOMPATIBILITY ANTIGEN, DRB1 BETA CHAIN"/>
    <property type="match status" value="1"/>
</dbReference>
<evidence type="ECO:0000256" key="1">
    <source>
        <dbReference type="ARBA" id="ARBA00004479"/>
    </source>
</evidence>
<dbReference type="SMART" id="SM00407">
    <property type="entry name" value="IGc1"/>
    <property type="match status" value="2"/>
</dbReference>
<keyword evidence="5 11" id="KW-1133">Transmembrane helix</keyword>
<evidence type="ECO:0000256" key="3">
    <source>
        <dbReference type="ARBA" id="ARBA00022692"/>
    </source>
</evidence>
<keyword evidence="6" id="KW-1064">Adaptive immunity</keyword>
<dbReference type="PANTHER" id="PTHR19944">
    <property type="entry name" value="MHC CLASS II-RELATED"/>
    <property type="match status" value="1"/>
</dbReference>
<name>G3HQT5_CRIGR</name>
<protein>
    <submittedName>
        <fullName evidence="13">HLA class II histocompatibility antigen, DR-1 beta chain</fullName>
    </submittedName>
</protein>
<evidence type="ECO:0000256" key="9">
    <source>
        <dbReference type="ARBA" id="ARBA00023180"/>
    </source>
</evidence>
<feature type="domain" description="Ig-like" evidence="12">
    <location>
        <begin position="126"/>
        <end position="214"/>
    </location>
</feature>
<feature type="domain" description="Ig-like" evidence="12">
    <location>
        <begin position="346"/>
        <end position="434"/>
    </location>
</feature>
<evidence type="ECO:0000256" key="4">
    <source>
        <dbReference type="ARBA" id="ARBA00022859"/>
    </source>
</evidence>
<dbReference type="InParanoid" id="G3HQT5"/>
<comment type="similarity">
    <text evidence="2">Belongs to the MHC class II family.</text>
</comment>
<dbReference type="PaxDb" id="10029-XP_007622920.1"/>
<dbReference type="FunFam" id="3.10.320.10:FF:000001">
    <property type="entry name" value="HLA class II histocompatibility antigen, DRB1-1 beta chain"/>
    <property type="match status" value="2"/>
</dbReference>
<dbReference type="SUPFAM" id="SSF54452">
    <property type="entry name" value="MHC antigen-recognition domain"/>
    <property type="match status" value="2"/>
</dbReference>
<evidence type="ECO:0000256" key="10">
    <source>
        <dbReference type="ARBA" id="ARBA00023182"/>
    </source>
</evidence>
<evidence type="ECO:0000256" key="2">
    <source>
        <dbReference type="ARBA" id="ARBA00007394"/>
    </source>
</evidence>
<dbReference type="InterPro" id="IPR003006">
    <property type="entry name" value="Ig/MHC_CS"/>
</dbReference>
<dbReference type="Gene3D" id="2.60.40.10">
    <property type="entry name" value="Immunoglobulins"/>
    <property type="match status" value="2"/>
</dbReference>
<dbReference type="InterPro" id="IPR036179">
    <property type="entry name" value="Ig-like_dom_sf"/>
</dbReference>
<sequence length="503" mass="57855">MVRLWLPRGSCVAAVVLTLMALSPPVTLVRDPRPRFLEQAKHECHFYNGTQRVRYLERRIHNREEYARFDSEVGEYRAVTELGRPDAEYWNGQKELLEQRRASVDTYCRHNYGVGESFTVQRRVEPQVTVYPTKSQPLEHHNLLVCSVSGFYPGHIEVRWFRNDQEETAGVVSTGLIQNGDWTFQTLVMLETVPQSGEVYTCQVEHPSLASPVTVEWRAQSTSAQNKMLSGIGGFVLGLLFLGLGLFIYFRNQKARYLEQLKAECHYLKGKESVRSVTRFIYNQEEFAQFDSDIGKFRAVTELGQPIAEDLNSQKDVLENYRASVDRCRNNYRLVDWFLLNLKAEPQVSVYPTKTQPLEHHNLLVCSASRFYPSHIEVRWFRNGQEEKDGVISTGLIQNGDWTYQILVMLEMVPQSGEVYTCQVEHPSLASPVTVEWTAQSTSTQNRVWSGVIFVLGLLLPVVQCIYFRTREVRSPAGPNRLHSISGEGRGFLRLEMRYQENL</sequence>
<dbReference type="Pfam" id="PF07654">
    <property type="entry name" value="C1-set"/>
    <property type="match status" value="2"/>
</dbReference>
<evidence type="ECO:0000256" key="6">
    <source>
        <dbReference type="ARBA" id="ARBA00023130"/>
    </source>
</evidence>
<dbReference type="InterPro" id="IPR050160">
    <property type="entry name" value="MHC/Immunoglobulin"/>
</dbReference>
<evidence type="ECO:0000256" key="8">
    <source>
        <dbReference type="ARBA" id="ARBA00023157"/>
    </source>
</evidence>